<name>A0A7Y9K2R2_9SPHN</name>
<evidence type="ECO:0000313" key="2">
    <source>
        <dbReference type="Proteomes" id="UP000517753"/>
    </source>
</evidence>
<sequence>MTPPGNIAMLVNETLGVRVQGLKGRYTQILAHGVPQWPPLDGRTIIDGVRVRFGAR</sequence>
<proteinExistence type="predicted"/>
<dbReference type="RefSeq" id="WP_179509604.1">
    <property type="nucleotide sequence ID" value="NZ_JACCBY010000004.1"/>
</dbReference>
<comment type="caution">
    <text evidence="1">The sequence shown here is derived from an EMBL/GenBank/DDBJ whole genome shotgun (WGS) entry which is preliminary data.</text>
</comment>
<organism evidence="1 2">
    <name type="scientific">Sphingomonas melonis</name>
    <dbReference type="NCBI Taxonomy" id="152682"/>
    <lineage>
        <taxon>Bacteria</taxon>
        <taxon>Pseudomonadati</taxon>
        <taxon>Pseudomonadota</taxon>
        <taxon>Alphaproteobacteria</taxon>
        <taxon>Sphingomonadales</taxon>
        <taxon>Sphingomonadaceae</taxon>
        <taxon>Sphingomonas</taxon>
    </lineage>
</organism>
<accession>A0A7Y9K2R2</accession>
<gene>
    <name evidence="1" type="ORF">HD841_002994</name>
</gene>
<dbReference type="Proteomes" id="UP000517753">
    <property type="component" value="Unassembled WGS sequence"/>
</dbReference>
<dbReference type="EMBL" id="JACCBY010000004">
    <property type="protein sequence ID" value="NYD91187.1"/>
    <property type="molecule type" value="Genomic_DNA"/>
</dbReference>
<evidence type="ECO:0000313" key="1">
    <source>
        <dbReference type="EMBL" id="NYD91187.1"/>
    </source>
</evidence>
<keyword evidence="2" id="KW-1185">Reference proteome</keyword>
<reference evidence="1 2" key="2">
    <citation type="submission" date="2020-08" db="EMBL/GenBank/DDBJ databases">
        <title>The Agave Microbiome: Exploring the role of microbial communities in plant adaptations to desert environments.</title>
        <authorList>
            <person name="Partida-Martinez L.P."/>
        </authorList>
    </citation>
    <scope>NUCLEOTIDE SEQUENCE [LARGE SCALE GENOMIC DNA]</scope>
    <source>
        <strain evidence="1 2">AS2.3</strain>
    </source>
</reference>
<reference evidence="1 2" key="1">
    <citation type="submission" date="2020-07" db="EMBL/GenBank/DDBJ databases">
        <authorList>
            <person name="Partida-Martinez L."/>
            <person name="Huntemann M."/>
            <person name="Clum A."/>
            <person name="Wang J."/>
            <person name="Palaniappan K."/>
            <person name="Ritter S."/>
            <person name="Chen I.-M."/>
            <person name="Stamatis D."/>
            <person name="Reddy T."/>
            <person name="O'Malley R."/>
            <person name="Daum C."/>
            <person name="Shapiro N."/>
            <person name="Ivanova N."/>
            <person name="Kyrpides N."/>
            <person name="Woyke T."/>
        </authorList>
    </citation>
    <scope>NUCLEOTIDE SEQUENCE [LARGE SCALE GENOMIC DNA]</scope>
    <source>
        <strain evidence="1 2">AS2.3</strain>
    </source>
</reference>
<protein>
    <submittedName>
        <fullName evidence="1">Uncharacterized protein</fullName>
    </submittedName>
</protein>
<dbReference type="AlphaFoldDB" id="A0A7Y9K2R2"/>